<dbReference type="Proteomes" id="UP000319502">
    <property type="component" value="Unassembled WGS sequence"/>
</dbReference>
<protein>
    <submittedName>
        <fullName evidence="4">Glycosyltransferase family 4 protein</fullName>
    </submittedName>
</protein>
<feature type="domain" description="Glycosyl transferase family 1" evidence="2">
    <location>
        <begin position="312"/>
        <end position="471"/>
    </location>
</feature>
<dbReference type="PANTHER" id="PTHR45947:SF3">
    <property type="entry name" value="SULFOQUINOVOSYL TRANSFERASE SQD2"/>
    <property type="match status" value="1"/>
</dbReference>
<dbReference type="InterPro" id="IPR050194">
    <property type="entry name" value="Glycosyltransferase_grp1"/>
</dbReference>
<dbReference type="Pfam" id="PF13439">
    <property type="entry name" value="Glyco_transf_4"/>
    <property type="match status" value="1"/>
</dbReference>
<dbReference type="InterPro" id="IPR001296">
    <property type="entry name" value="Glyco_trans_1"/>
</dbReference>
<dbReference type="GO" id="GO:0016757">
    <property type="term" value="F:glycosyltransferase activity"/>
    <property type="evidence" value="ECO:0007669"/>
    <property type="project" value="InterPro"/>
</dbReference>
<keyword evidence="4" id="KW-0808">Transferase</keyword>
<feature type="domain" description="Glycosyltransferase subfamily 4-like N-terminal" evidence="3">
    <location>
        <begin position="116"/>
        <end position="303"/>
    </location>
</feature>
<dbReference type="OrthoDB" id="267270at2"/>
<reference evidence="4 5" key="1">
    <citation type="submission" date="2019-07" db="EMBL/GenBank/DDBJ databases">
        <title>The pathways for chlorine oxyanion respiration interact through the shared metabolite chlorate.</title>
        <authorList>
            <person name="Barnum T.P."/>
            <person name="Cheng Y."/>
            <person name="Hill K.A."/>
            <person name="Lucas L.N."/>
            <person name="Carlson H.K."/>
            <person name="Coates J.D."/>
        </authorList>
    </citation>
    <scope>NUCLEOTIDE SEQUENCE [LARGE SCALE GENOMIC DNA]</scope>
    <source>
        <strain evidence="4 5">SFB-3</strain>
    </source>
</reference>
<dbReference type="AlphaFoldDB" id="A0A557QJF5"/>
<proteinExistence type="predicted"/>
<evidence type="ECO:0000313" key="5">
    <source>
        <dbReference type="Proteomes" id="UP000319502"/>
    </source>
</evidence>
<accession>A0A557QJF5</accession>
<sequence>MPPPGGQPRRHPPASRAKPVERNARVAATGTHHQRVHGDAAPARYDPERPARNRWPDSRARVHRPGQVHPPRCIYGHPAHCRTGTGCAGRTGRSRGRAPLMSRCLILTSEYPPFTVGGVGRYVFELASRLRHDMRVSVMVVPTYRPFAINGVTPHTPGASPNAPGLVINMAGDAYRNALPHIGAETDFRQAEHIALTVARQALEPVGHDETLHVFVQDYALALIAAALQHLRPAAHLIAACHLPVYAGFTYFDKPVGDAMHQILEAKLVQLAERVIVPSAFAANVLTLTHNVSPGKLSVLPLGAHRPSAVVPPPDEPLRLLAIGRPTEQKGYHFLFAALAQLIRDDASIRLTVVTGEKDSTRIAALARAHGVLAHVDLAPSTAPDGIWPLIDRHHLLVTTSLYETFGLAVLEAMASGRPTIGFAVGALTELWGPTLSAEFGTPVCRIDALVTRIRTLADAPEQRQRLGLAALRRAQAFSWGAHVARLSETLRDAHTQAKHGAMPCA</sequence>
<feature type="region of interest" description="Disordered" evidence="1">
    <location>
        <begin position="1"/>
        <end position="71"/>
    </location>
</feature>
<evidence type="ECO:0000256" key="1">
    <source>
        <dbReference type="SAM" id="MobiDB-lite"/>
    </source>
</evidence>
<evidence type="ECO:0000313" key="4">
    <source>
        <dbReference type="EMBL" id="TVO53029.1"/>
    </source>
</evidence>
<dbReference type="InterPro" id="IPR028098">
    <property type="entry name" value="Glyco_trans_4-like_N"/>
</dbReference>
<evidence type="ECO:0000259" key="3">
    <source>
        <dbReference type="Pfam" id="PF13439"/>
    </source>
</evidence>
<dbReference type="SUPFAM" id="SSF53756">
    <property type="entry name" value="UDP-Glycosyltransferase/glycogen phosphorylase"/>
    <property type="match status" value="1"/>
</dbReference>
<organism evidence="4 5">
    <name type="scientific">Denitromonas halophila</name>
    <dbReference type="NCBI Taxonomy" id="1629404"/>
    <lineage>
        <taxon>Bacteria</taxon>
        <taxon>Pseudomonadati</taxon>
        <taxon>Pseudomonadota</taxon>
        <taxon>Betaproteobacteria</taxon>
        <taxon>Rhodocyclales</taxon>
        <taxon>Zoogloeaceae</taxon>
        <taxon>Denitromonas</taxon>
    </lineage>
</organism>
<gene>
    <name evidence="4" type="ORF">FHP91_14560</name>
</gene>
<dbReference type="EMBL" id="VMNK01000015">
    <property type="protein sequence ID" value="TVO53029.1"/>
    <property type="molecule type" value="Genomic_DNA"/>
</dbReference>
<dbReference type="Gene3D" id="3.40.50.2000">
    <property type="entry name" value="Glycogen Phosphorylase B"/>
    <property type="match status" value="2"/>
</dbReference>
<name>A0A557QJF5_9RHOO</name>
<keyword evidence="5" id="KW-1185">Reference proteome</keyword>
<dbReference type="CDD" id="cd03801">
    <property type="entry name" value="GT4_PimA-like"/>
    <property type="match status" value="1"/>
</dbReference>
<evidence type="ECO:0000259" key="2">
    <source>
        <dbReference type="Pfam" id="PF00534"/>
    </source>
</evidence>
<feature type="compositionally biased region" description="Basic and acidic residues" evidence="1">
    <location>
        <begin position="45"/>
        <end position="60"/>
    </location>
</feature>
<comment type="caution">
    <text evidence="4">The sequence shown here is derived from an EMBL/GenBank/DDBJ whole genome shotgun (WGS) entry which is preliminary data.</text>
</comment>
<dbReference type="Pfam" id="PF00534">
    <property type="entry name" value="Glycos_transf_1"/>
    <property type="match status" value="1"/>
</dbReference>
<dbReference type="PANTHER" id="PTHR45947">
    <property type="entry name" value="SULFOQUINOVOSYL TRANSFERASE SQD2"/>
    <property type="match status" value="1"/>
</dbReference>